<protein>
    <submittedName>
        <fullName evidence="1">Uncharacterized protein</fullName>
    </submittedName>
</protein>
<dbReference type="AlphaFoldDB" id="A0A0E9P8E8"/>
<name>A0A0E9P8E8_ANGAN</name>
<organism evidence="1">
    <name type="scientific">Anguilla anguilla</name>
    <name type="common">European freshwater eel</name>
    <name type="synonym">Muraena anguilla</name>
    <dbReference type="NCBI Taxonomy" id="7936"/>
    <lineage>
        <taxon>Eukaryota</taxon>
        <taxon>Metazoa</taxon>
        <taxon>Chordata</taxon>
        <taxon>Craniata</taxon>
        <taxon>Vertebrata</taxon>
        <taxon>Euteleostomi</taxon>
        <taxon>Actinopterygii</taxon>
        <taxon>Neopterygii</taxon>
        <taxon>Teleostei</taxon>
        <taxon>Anguilliformes</taxon>
        <taxon>Anguillidae</taxon>
        <taxon>Anguilla</taxon>
    </lineage>
</organism>
<proteinExistence type="predicted"/>
<reference evidence="1" key="2">
    <citation type="journal article" date="2015" name="Fish Shellfish Immunol.">
        <title>Early steps in the European eel (Anguilla anguilla)-Vibrio vulnificus interaction in the gills: Role of the RtxA13 toxin.</title>
        <authorList>
            <person name="Callol A."/>
            <person name="Pajuelo D."/>
            <person name="Ebbesson L."/>
            <person name="Teles M."/>
            <person name="MacKenzie S."/>
            <person name="Amaro C."/>
        </authorList>
    </citation>
    <scope>NUCLEOTIDE SEQUENCE</scope>
</reference>
<evidence type="ECO:0000313" key="1">
    <source>
        <dbReference type="EMBL" id="JAH00906.1"/>
    </source>
</evidence>
<sequence length="23" mass="2625">MLCMARCYYRCCSFQCSKGNSGL</sequence>
<reference evidence="1" key="1">
    <citation type="submission" date="2014-11" db="EMBL/GenBank/DDBJ databases">
        <authorList>
            <person name="Amaro Gonzalez C."/>
        </authorList>
    </citation>
    <scope>NUCLEOTIDE SEQUENCE</scope>
</reference>
<dbReference type="EMBL" id="GBXM01107671">
    <property type="protein sequence ID" value="JAH00906.1"/>
    <property type="molecule type" value="Transcribed_RNA"/>
</dbReference>
<accession>A0A0E9P8E8</accession>